<keyword evidence="2" id="KW-1185">Reference proteome</keyword>
<reference evidence="2" key="1">
    <citation type="journal article" date="2017" name="Genome Biol.">
        <title>Comparative genomics reveals high biological diversity and specific adaptations in the industrially and medically important fungal genus Aspergillus.</title>
        <authorList>
            <person name="de Vries R.P."/>
            <person name="Riley R."/>
            <person name="Wiebenga A."/>
            <person name="Aguilar-Osorio G."/>
            <person name="Amillis S."/>
            <person name="Uchima C.A."/>
            <person name="Anderluh G."/>
            <person name="Asadollahi M."/>
            <person name="Askin M."/>
            <person name="Barry K."/>
            <person name="Battaglia E."/>
            <person name="Bayram O."/>
            <person name="Benocci T."/>
            <person name="Braus-Stromeyer S.A."/>
            <person name="Caldana C."/>
            <person name="Canovas D."/>
            <person name="Cerqueira G.C."/>
            <person name="Chen F."/>
            <person name="Chen W."/>
            <person name="Choi C."/>
            <person name="Clum A."/>
            <person name="Dos Santos R.A."/>
            <person name="Damasio A.R."/>
            <person name="Diallinas G."/>
            <person name="Emri T."/>
            <person name="Fekete E."/>
            <person name="Flipphi M."/>
            <person name="Freyberg S."/>
            <person name="Gallo A."/>
            <person name="Gournas C."/>
            <person name="Habgood R."/>
            <person name="Hainaut M."/>
            <person name="Harispe M.L."/>
            <person name="Henrissat B."/>
            <person name="Hilden K.S."/>
            <person name="Hope R."/>
            <person name="Hossain A."/>
            <person name="Karabika E."/>
            <person name="Karaffa L."/>
            <person name="Karanyi Z."/>
            <person name="Krasevec N."/>
            <person name="Kuo A."/>
            <person name="Kusch H."/>
            <person name="LaButti K."/>
            <person name="Lagendijk E.L."/>
            <person name="Lapidus A."/>
            <person name="Levasseur A."/>
            <person name="Lindquist E."/>
            <person name="Lipzen A."/>
            <person name="Logrieco A.F."/>
            <person name="MacCabe A."/>
            <person name="Maekelae M.R."/>
            <person name="Malavazi I."/>
            <person name="Melin P."/>
            <person name="Meyer V."/>
            <person name="Mielnichuk N."/>
            <person name="Miskei M."/>
            <person name="Molnar A.P."/>
            <person name="Mule G."/>
            <person name="Ngan C.Y."/>
            <person name="Orejas M."/>
            <person name="Orosz E."/>
            <person name="Ouedraogo J.P."/>
            <person name="Overkamp K.M."/>
            <person name="Park H.-S."/>
            <person name="Perrone G."/>
            <person name="Piumi F."/>
            <person name="Punt P.J."/>
            <person name="Ram A.F."/>
            <person name="Ramon A."/>
            <person name="Rauscher S."/>
            <person name="Record E."/>
            <person name="Riano-Pachon D.M."/>
            <person name="Robert V."/>
            <person name="Roehrig J."/>
            <person name="Ruller R."/>
            <person name="Salamov A."/>
            <person name="Salih N.S."/>
            <person name="Samson R.A."/>
            <person name="Sandor E."/>
            <person name="Sanguinetti M."/>
            <person name="Schuetze T."/>
            <person name="Sepcic K."/>
            <person name="Shelest E."/>
            <person name="Sherlock G."/>
            <person name="Sophianopoulou V."/>
            <person name="Squina F.M."/>
            <person name="Sun H."/>
            <person name="Susca A."/>
            <person name="Todd R.B."/>
            <person name="Tsang A."/>
            <person name="Unkles S.E."/>
            <person name="van de Wiele N."/>
            <person name="van Rossen-Uffink D."/>
            <person name="Oliveira J.V."/>
            <person name="Vesth T.C."/>
            <person name="Visser J."/>
            <person name="Yu J.-H."/>
            <person name="Zhou M."/>
            <person name="Andersen M.R."/>
            <person name="Archer D.B."/>
            <person name="Baker S.E."/>
            <person name="Benoit I."/>
            <person name="Brakhage A.A."/>
            <person name="Braus G.H."/>
            <person name="Fischer R."/>
            <person name="Frisvad J.C."/>
            <person name="Goldman G.H."/>
            <person name="Houbraken J."/>
            <person name="Oakley B."/>
            <person name="Pocsi I."/>
            <person name="Scazzocchio C."/>
            <person name="Seiboth B."/>
            <person name="vanKuyk P.A."/>
            <person name="Wortman J."/>
            <person name="Dyer P.S."/>
            <person name="Grigoriev I.V."/>
        </authorList>
    </citation>
    <scope>NUCLEOTIDE SEQUENCE [LARGE SCALE GENOMIC DNA]</scope>
    <source>
        <strain evidence="2">CBS 593.65</strain>
    </source>
</reference>
<dbReference type="AlphaFoldDB" id="A0A1L9TUL3"/>
<evidence type="ECO:0000313" key="2">
    <source>
        <dbReference type="Proteomes" id="UP000184356"/>
    </source>
</evidence>
<dbReference type="EMBL" id="KV878583">
    <property type="protein sequence ID" value="OJJ63038.1"/>
    <property type="molecule type" value="Genomic_DNA"/>
</dbReference>
<gene>
    <name evidence="1" type="ORF">ASPSYDRAFT_28645</name>
</gene>
<name>A0A1L9TUL3_9EURO</name>
<dbReference type="RefSeq" id="XP_040706844.1">
    <property type="nucleotide sequence ID" value="XM_040844540.1"/>
</dbReference>
<protein>
    <submittedName>
        <fullName evidence="1">Uncharacterized protein</fullName>
    </submittedName>
</protein>
<proteinExistence type="predicted"/>
<accession>A0A1L9TUL3</accession>
<sequence>MSQRDSIKKFRLEHELYDERSLAKLLWPYSGGLSLPHMESLCQLVTVTMIQFWKVYLVRRRNIVVNIFGGEGFGRLTWIAAMSSSPILDPGYAYRNRGENYSDNAHSGFNGDGHRVEIFGFKTPQCAKQCSARASSPWPAACYRQMTQP</sequence>
<organism evidence="1 2">
    <name type="scientific">Aspergillus sydowii CBS 593.65</name>
    <dbReference type="NCBI Taxonomy" id="1036612"/>
    <lineage>
        <taxon>Eukaryota</taxon>
        <taxon>Fungi</taxon>
        <taxon>Dikarya</taxon>
        <taxon>Ascomycota</taxon>
        <taxon>Pezizomycotina</taxon>
        <taxon>Eurotiomycetes</taxon>
        <taxon>Eurotiomycetidae</taxon>
        <taxon>Eurotiales</taxon>
        <taxon>Aspergillaceae</taxon>
        <taxon>Aspergillus</taxon>
        <taxon>Aspergillus subgen. Nidulantes</taxon>
    </lineage>
</organism>
<dbReference type="Proteomes" id="UP000184356">
    <property type="component" value="Unassembled WGS sequence"/>
</dbReference>
<evidence type="ECO:0000313" key="1">
    <source>
        <dbReference type="EMBL" id="OJJ63038.1"/>
    </source>
</evidence>
<dbReference type="GeneID" id="63760613"/>
<dbReference type="VEuPathDB" id="FungiDB:ASPSYDRAFT_28645"/>